<protein>
    <recommendedName>
        <fullName evidence="3">Carrier domain-containing protein</fullName>
    </recommendedName>
</protein>
<comment type="caution">
    <text evidence="1">The sequence shown here is derived from an EMBL/GenBank/DDBJ whole genome shotgun (WGS) entry which is preliminary data.</text>
</comment>
<dbReference type="AlphaFoldDB" id="A0A5M9MPE2"/>
<evidence type="ECO:0000313" key="1">
    <source>
        <dbReference type="EMBL" id="KAA8647766.1"/>
    </source>
</evidence>
<dbReference type="OrthoDB" id="329835at2759"/>
<proteinExistence type="predicted"/>
<dbReference type="SUPFAM" id="SSF47336">
    <property type="entry name" value="ACP-like"/>
    <property type="match status" value="1"/>
</dbReference>
<sequence length="334" mass="36342">MPRRPGPREDLERFGLETIRLVIVPPWWKQPETTPRRSYPSTRSGGIWASAVIPHQSRNRPLGQDTHMVYAGELTGIDLALSLRTVDSSVSLDEDMAGEMQVDQITLASYLGTFSAVDASACPHDSSANLGAFDDVFAKYRNARSQYTVAPTLPVVLDVGHVADSDLSGILKQSLGATLTMADIRTIVKCAISWSASTFDMVEQPPRIRGGLQLLPPAHIRERLKTEHSRQGTSSAGGNGDMLPASWAAAEDALTGVTKALIIKIAAMMMLERDEVRADAPIASFRLDSLVSVELRNRVLRETSAQLALGITYAESLRALATRILLQRELGQKA</sequence>
<accession>A0A5M9MPE2</accession>
<dbReference type="RefSeq" id="XP_033427127.1">
    <property type="nucleotide sequence ID" value="XM_033571095.1"/>
</dbReference>
<evidence type="ECO:0000313" key="2">
    <source>
        <dbReference type="Proteomes" id="UP000324241"/>
    </source>
</evidence>
<dbReference type="InterPro" id="IPR036736">
    <property type="entry name" value="ACP-like_sf"/>
</dbReference>
<organism evidence="1 2">
    <name type="scientific">Aspergillus tanneri</name>
    <dbReference type="NCBI Taxonomy" id="1220188"/>
    <lineage>
        <taxon>Eukaryota</taxon>
        <taxon>Fungi</taxon>
        <taxon>Dikarya</taxon>
        <taxon>Ascomycota</taxon>
        <taxon>Pezizomycotina</taxon>
        <taxon>Eurotiomycetes</taxon>
        <taxon>Eurotiomycetidae</taxon>
        <taxon>Eurotiales</taxon>
        <taxon>Aspergillaceae</taxon>
        <taxon>Aspergillus</taxon>
        <taxon>Aspergillus subgen. Circumdati</taxon>
    </lineage>
</organism>
<dbReference type="VEuPathDB" id="FungiDB:EYZ11_000182"/>
<dbReference type="GeneID" id="54329169"/>
<gene>
    <name evidence="1" type="ORF">ATNIH1004_006467</name>
</gene>
<name>A0A5M9MPE2_9EURO</name>
<dbReference type="Gene3D" id="1.10.1200.10">
    <property type="entry name" value="ACP-like"/>
    <property type="match status" value="1"/>
</dbReference>
<dbReference type="EMBL" id="QUQM01000004">
    <property type="protein sequence ID" value="KAA8647766.1"/>
    <property type="molecule type" value="Genomic_DNA"/>
</dbReference>
<dbReference type="Proteomes" id="UP000324241">
    <property type="component" value="Unassembled WGS sequence"/>
</dbReference>
<evidence type="ECO:0008006" key="3">
    <source>
        <dbReference type="Google" id="ProtNLM"/>
    </source>
</evidence>
<reference evidence="1 2" key="1">
    <citation type="submission" date="2019-08" db="EMBL/GenBank/DDBJ databases">
        <title>The genome sequence of a newly discovered highly antifungal drug resistant Aspergillus species, Aspergillus tanneri NIH 1004.</title>
        <authorList>
            <person name="Mounaud S."/>
            <person name="Singh I."/>
            <person name="Joardar V."/>
            <person name="Pakala S."/>
            <person name="Pakala S."/>
            <person name="Venepally P."/>
            <person name="Chung J.K."/>
            <person name="Losada L."/>
            <person name="Nierman W.C."/>
        </authorList>
    </citation>
    <scope>NUCLEOTIDE SEQUENCE [LARGE SCALE GENOMIC DNA]</scope>
    <source>
        <strain evidence="1 2">NIH1004</strain>
    </source>
</reference>